<proteinExistence type="predicted"/>
<evidence type="ECO:0000313" key="2">
    <source>
        <dbReference type="EMBL" id="GAA4356024.1"/>
    </source>
</evidence>
<reference evidence="3" key="1">
    <citation type="journal article" date="2019" name="Int. J. Syst. Evol. Microbiol.">
        <title>The Global Catalogue of Microorganisms (GCM) 10K type strain sequencing project: providing services to taxonomists for standard genome sequencing and annotation.</title>
        <authorList>
            <consortium name="The Broad Institute Genomics Platform"/>
            <consortium name="The Broad Institute Genome Sequencing Center for Infectious Disease"/>
            <person name="Wu L."/>
            <person name="Ma J."/>
        </authorList>
    </citation>
    <scope>NUCLEOTIDE SEQUENCE [LARGE SCALE GENOMIC DNA]</scope>
    <source>
        <strain evidence="3">JCM 17804</strain>
    </source>
</reference>
<protein>
    <submittedName>
        <fullName evidence="2">Alpha/beta fold hydrolase</fullName>
    </submittedName>
</protein>
<name>A0ABP8ICE9_9BURK</name>
<sequence length="252" mass="26581">MRMHMEHGGKGSDLLLLLHGMGATGAVWSPFCAEAGARWRGRWLAMDLPGHGSSDRQESYGIGQYAATVARAVLPHVDPAGRLVVLGHSLGGVIALALATGWFGVAPHSVFGAGIKVAWTDEELQRMESLAAQPAKRLPTKEEASQRYLKVAGLAGIAEAASPVTARGIARDADGWRLSMDPRGHGVGPPPMTELMALARCPVHLGRGDHDAMVTLEQLRALDPGAQGLGPHGHNVMVEAPARVWDWVASAA</sequence>
<dbReference type="InterPro" id="IPR029058">
    <property type="entry name" value="AB_hydrolase_fold"/>
</dbReference>
<dbReference type="Proteomes" id="UP001500975">
    <property type="component" value="Unassembled WGS sequence"/>
</dbReference>
<dbReference type="InterPro" id="IPR050266">
    <property type="entry name" value="AB_hydrolase_sf"/>
</dbReference>
<keyword evidence="3" id="KW-1185">Reference proteome</keyword>
<feature type="domain" description="AB hydrolase-1" evidence="1">
    <location>
        <begin position="15"/>
        <end position="246"/>
    </location>
</feature>
<dbReference type="PANTHER" id="PTHR43798">
    <property type="entry name" value="MONOACYLGLYCEROL LIPASE"/>
    <property type="match status" value="1"/>
</dbReference>
<dbReference type="EMBL" id="BAABGJ010000080">
    <property type="protein sequence ID" value="GAA4356024.1"/>
    <property type="molecule type" value="Genomic_DNA"/>
</dbReference>
<evidence type="ECO:0000259" key="1">
    <source>
        <dbReference type="Pfam" id="PF12697"/>
    </source>
</evidence>
<gene>
    <name evidence="2" type="ORF">GCM10023165_48720</name>
</gene>
<dbReference type="SUPFAM" id="SSF53474">
    <property type="entry name" value="alpha/beta-Hydrolases"/>
    <property type="match status" value="1"/>
</dbReference>
<accession>A0ABP8ICE9</accession>
<dbReference type="Gene3D" id="3.40.50.1820">
    <property type="entry name" value="alpha/beta hydrolase"/>
    <property type="match status" value="1"/>
</dbReference>
<evidence type="ECO:0000313" key="3">
    <source>
        <dbReference type="Proteomes" id="UP001500975"/>
    </source>
</evidence>
<dbReference type="Pfam" id="PF12697">
    <property type="entry name" value="Abhydrolase_6"/>
    <property type="match status" value="1"/>
</dbReference>
<dbReference type="PANTHER" id="PTHR43798:SF33">
    <property type="entry name" value="HYDROLASE, PUTATIVE (AFU_ORTHOLOGUE AFUA_2G14860)-RELATED"/>
    <property type="match status" value="1"/>
</dbReference>
<dbReference type="GO" id="GO:0016787">
    <property type="term" value="F:hydrolase activity"/>
    <property type="evidence" value="ECO:0007669"/>
    <property type="project" value="UniProtKB-KW"/>
</dbReference>
<comment type="caution">
    <text evidence="2">The sequence shown here is derived from an EMBL/GenBank/DDBJ whole genome shotgun (WGS) entry which is preliminary data.</text>
</comment>
<organism evidence="2 3">
    <name type="scientific">Variovorax defluvii</name>
    <dbReference type="NCBI Taxonomy" id="913761"/>
    <lineage>
        <taxon>Bacteria</taxon>
        <taxon>Pseudomonadati</taxon>
        <taxon>Pseudomonadota</taxon>
        <taxon>Betaproteobacteria</taxon>
        <taxon>Burkholderiales</taxon>
        <taxon>Comamonadaceae</taxon>
        <taxon>Variovorax</taxon>
    </lineage>
</organism>
<keyword evidence="2" id="KW-0378">Hydrolase</keyword>
<dbReference type="InterPro" id="IPR000073">
    <property type="entry name" value="AB_hydrolase_1"/>
</dbReference>